<dbReference type="PROSITE" id="PS50948">
    <property type="entry name" value="PAN"/>
    <property type="match status" value="1"/>
</dbReference>
<keyword evidence="6 20" id="KW-0812">Transmembrane</keyword>
<reference evidence="25" key="1">
    <citation type="submission" date="2021-03" db="UniProtKB">
        <authorList>
            <consortium name="EnsemblPlants"/>
        </authorList>
    </citation>
    <scope>IDENTIFICATION</scope>
</reference>
<evidence type="ECO:0000256" key="11">
    <source>
        <dbReference type="ARBA" id="ARBA00022840"/>
    </source>
</evidence>
<keyword evidence="14" id="KW-1015">Disulfide bond</keyword>
<dbReference type="InterPro" id="IPR001245">
    <property type="entry name" value="Ser-Thr/Tyr_kinase_cat_dom"/>
</dbReference>
<evidence type="ECO:0000256" key="2">
    <source>
        <dbReference type="ARBA" id="ARBA00022475"/>
    </source>
</evidence>
<dbReference type="Gene3D" id="3.30.200.20">
    <property type="entry name" value="Phosphorylase Kinase, domain 1"/>
    <property type="match status" value="1"/>
</dbReference>
<proteinExistence type="inferred from homology"/>
<keyword evidence="12 20" id="KW-1133">Transmembrane helix</keyword>
<dbReference type="PIRSF" id="PIRSF000641">
    <property type="entry name" value="SRK"/>
    <property type="match status" value="1"/>
</dbReference>
<dbReference type="InterPro" id="IPR008271">
    <property type="entry name" value="Ser/Thr_kinase_AS"/>
</dbReference>
<dbReference type="Pfam" id="PF07714">
    <property type="entry name" value="PK_Tyr_Ser-Thr"/>
    <property type="match status" value="1"/>
</dbReference>
<evidence type="ECO:0000256" key="7">
    <source>
        <dbReference type="ARBA" id="ARBA00022729"/>
    </source>
</evidence>
<evidence type="ECO:0000313" key="25">
    <source>
        <dbReference type="EnsemblPlants" id="cds.evm.model.10.1544"/>
    </source>
</evidence>
<dbReference type="Pfam" id="PF08276">
    <property type="entry name" value="PAN_2"/>
    <property type="match status" value="1"/>
</dbReference>
<evidence type="ECO:0000256" key="3">
    <source>
        <dbReference type="ARBA" id="ARBA00022527"/>
    </source>
</evidence>
<dbReference type="PROSITE" id="PS50927">
    <property type="entry name" value="BULB_LECTIN"/>
    <property type="match status" value="1"/>
</dbReference>
<evidence type="ECO:0000256" key="15">
    <source>
        <dbReference type="ARBA" id="ARBA00023170"/>
    </source>
</evidence>
<evidence type="ECO:0000256" key="12">
    <source>
        <dbReference type="ARBA" id="ARBA00022989"/>
    </source>
</evidence>
<dbReference type="Gramene" id="evm.model.10.1544">
    <property type="protein sequence ID" value="cds.evm.model.10.1544"/>
    <property type="gene ID" value="evm.TU.10.1544"/>
</dbReference>
<dbReference type="SMART" id="SM00473">
    <property type="entry name" value="PAN_AP"/>
    <property type="match status" value="1"/>
</dbReference>
<comment type="similarity">
    <text evidence="19">Belongs to the protein kinase superfamily. Ser/Thr protein kinase family.</text>
</comment>
<dbReference type="Pfam" id="PF00954">
    <property type="entry name" value="S_locus_glycop"/>
    <property type="match status" value="1"/>
</dbReference>
<evidence type="ECO:0000313" key="26">
    <source>
        <dbReference type="Proteomes" id="UP000596661"/>
    </source>
</evidence>
<protein>
    <recommendedName>
        <fullName evidence="19">Receptor-like serine/threonine-protein kinase</fullName>
        <ecNumber evidence="19">2.7.11.1</ecNumber>
    </recommendedName>
</protein>
<evidence type="ECO:0000256" key="18">
    <source>
        <dbReference type="ARBA" id="ARBA00048679"/>
    </source>
</evidence>
<evidence type="ECO:0000256" key="13">
    <source>
        <dbReference type="ARBA" id="ARBA00023136"/>
    </source>
</evidence>
<dbReference type="Proteomes" id="UP000596661">
    <property type="component" value="Unassembled WGS sequence"/>
</dbReference>
<dbReference type="OMA" id="CEPHEAL"/>
<dbReference type="Gene3D" id="2.90.10.10">
    <property type="entry name" value="Bulb-type lectin domain"/>
    <property type="match status" value="1"/>
</dbReference>
<evidence type="ECO:0000259" key="23">
    <source>
        <dbReference type="PROSITE" id="PS50927"/>
    </source>
</evidence>
<dbReference type="PANTHER" id="PTHR27002:SF1110">
    <property type="entry name" value="RECEPTOR-LIKE SERINE_THREONINE-PROTEIN KINASE"/>
    <property type="match status" value="1"/>
</dbReference>
<keyword evidence="4" id="KW-0597">Phosphoprotein</keyword>
<evidence type="ECO:0000256" key="6">
    <source>
        <dbReference type="ARBA" id="ARBA00022692"/>
    </source>
</evidence>
<dbReference type="GO" id="GO:0048544">
    <property type="term" value="P:recognition of pollen"/>
    <property type="evidence" value="ECO:0007669"/>
    <property type="project" value="InterPro"/>
</dbReference>
<dbReference type="CDD" id="cd01098">
    <property type="entry name" value="PAN_AP_plant"/>
    <property type="match status" value="1"/>
</dbReference>
<dbReference type="FunFam" id="2.90.10.10:FF:000009">
    <property type="entry name" value="Receptor-like serine/threonine-protein kinase SD1-8"/>
    <property type="match status" value="1"/>
</dbReference>
<dbReference type="InterPro" id="IPR024171">
    <property type="entry name" value="SRK-like_kinase"/>
</dbReference>
<dbReference type="InterPro" id="IPR000858">
    <property type="entry name" value="S_locus_glycoprot_dom"/>
</dbReference>
<evidence type="ECO:0000256" key="16">
    <source>
        <dbReference type="ARBA" id="ARBA00023180"/>
    </source>
</evidence>
<keyword evidence="13 20" id="KW-0472">Membrane</keyword>
<evidence type="ECO:0000259" key="24">
    <source>
        <dbReference type="PROSITE" id="PS50948"/>
    </source>
</evidence>
<keyword evidence="2" id="KW-1003">Cell membrane</keyword>
<organism evidence="25 26">
    <name type="scientific">Cannabis sativa</name>
    <name type="common">Hemp</name>
    <name type="synonym">Marijuana</name>
    <dbReference type="NCBI Taxonomy" id="3483"/>
    <lineage>
        <taxon>Eukaryota</taxon>
        <taxon>Viridiplantae</taxon>
        <taxon>Streptophyta</taxon>
        <taxon>Embryophyta</taxon>
        <taxon>Tracheophyta</taxon>
        <taxon>Spermatophyta</taxon>
        <taxon>Magnoliopsida</taxon>
        <taxon>eudicotyledons</taxon>
        <taxon>Gunneridae</taxon>
        <taxon>Pentapetalae</taxon>
        <taxon>rosids</taxon>
        <taxon>fabids</taxon>
        <taxon>Rosales</taxon>
        <taxon>Cannabaceae</taxon>
        <taxon>Cannabis</taxon>
    </lineage>
</organism>
<dbReference type="InterPro" id="IPR003609">
    <property type="entry name" value="Pan_app"/>
</dbReference>
<dbReference type="GO" id="GO:0004674">
    <property type="term" value="F:protein serine/threonine kinase activity"/>
    <property type="evidence" value="ECO:0007669"/>
    <property type="project" value="UniProtKB-KW"/>
</dbReference>
<dbReference type="FunFam" id="1.10.510.10:FF:000060">
    <property type="entry name" value="G-type lectin S-receptor-like serine/threonine-protein kinase"/>
    <property type="match status" value="1"/>
</dbReference>
<evidence type="ECO:0000259" key="22">
    <source>
        <dbReference type="PROSITE" id="PS50011"/>
    </source>
</evidence>
<dbReference type="OrthoDB" id="4062651at2759"/>
<keyword evidence="11 19" id="KW-0067">ATP-binding</keyword>
<dbReference type="EC" id="2.7.11.1" evidence="19"/>
<feature type="signal peptide" evidence="21">
    <location>
        <begin position="1"/>
        <end position="27"/>
    </location>
</feature>
<evidence type="ECO:0000256" key="8">
    <source>
        <dbReference type="ARBA" id="ARBA00022734"/>
    </source>
</evidence>
<dbReference type="PANTHER" id="PTHR27002">
    <property type="entry name" value="RECEPTOR-LIKE SERINE/THREONINE-PROTEIN KINASE SD1-8"/>
    <property type="match status" value="1"/>
</dbReference>
<evidence type="ECO:0000256" key="19">
    <source>
        <dbReference type="PIRNR" id="PIRNR000641"/>
    </source>
</evidence>
<evidence type="ECO:0000256" key="10">
    <source>
        <dbReference type="ARBA" id="ARBA00022777"/>
    </source>
</evidence>
<dbReference type="InterPro" id="IPR001480">
    <property type="entry name" value="Bulb-type_lectin_dom"/>
</dbReference>
<keyword evidence="16" id="KW-0325">Glycoprotein</keyword>
<dbReference type="SMART" id="SM00108">
    <property type="entry name" value="B_lectin"/>
    <property type="match status" value="1"/>
</dbReference>
<dbReference type="GO" id="GO:0005886">
    <property type="term" value="C:plasma membrane"/>
    <property type="evidence" value="ECO:0007669"/>
    <property type="project" value="UniProtKB-SubCell"/>
</dbReference>
<name>A0A803QK34_CANSA</name>
<evidence type="ECO:0000256" key="1">
    <source>
        <dbReference type="ARBA" id="ARBA00004251"/>
    </source>
</evidence>
<keyword evidence="26" id="KW-1185">Reference proteome</keyword>
<keyword evidence="8" id="KW-0430">Lectin</keyword>
<keyword evidence="7 21" id="KW-0732">Signal</keyword>
<evidence type="ECO:0000256" key="20">
    <source>
        <dbReference type="SAM" id="Phobius"/>
    </source>
</evidence>
<dbReference type="GO" id="GO:0030246">
    <property type="term" value="F:carbohydrate binding"/>
    <property type="evidence" value="ECO:0007669"/>
    <property type="project" value="UniProtKB-KW"/>
</dbReference>
<dbReference type="GO" id="GO:0005524">
    <property type="term" value="F:ATP binding"/>
    <property type="evidence" value="ECO:0007669"/>
    <property type="project" value="UniProtKB-KW"/>
</dbReference>
<dbReference type="Pfam" id="PF01453">
    <property type="entry name" value="B_lectin"/>
    <property type="match status" value="1"/>
</dbReference>
<comment type="subcellular location">
    <subcellularLocation>
        <location evidence="1">Cell membrane</location>
        <topology evidence="1">Single-pass type I membrane protein</topology>
    </subcellularLocation>
</comment>
<keyword evidence="15" id="KW-0675">Receptor</keyword>
<feature type="domain" description="Protein kinase" evidence="22">
    <location>
        <begin position="531"/>
        <end position="818"/>
    </location>
</feature>
<sequence>MVAETNRRLKRFLFFLCLFLNTQFSFGADTISSDHSLSGESTIVSAKRVFELGFFRPGSSPNYYLGIWYSKDRSRKAVWVANREKPVTFASELRISDGNLVLFDELKTVVWSTNVSSIRNSSRSVKAVLLDDGNLVLKATTGPSESLWESFDYPTHVWLPGAKFRYNKITNTSQVITSWKNSEDPAPGLFSCEIDPKDNTFMLLWSRTQKYWDSGTWSSSTFSNYPTMKFRYIYDYKLVNDTNESYFTYSIKEDSVDISHLEIDVSGQVKIFNLVPPNPWTVFWSFPSQQCDVYGFCGAYGSCNENSSPHCSCSKGFKPKSPIDWDSKDYSGGCIRDTKLQCEKINGSTKGNERDTFLEIHIMLLPENKQSVEAKSSDECKSKCLINCSCTAYAYDTLGCSIWKGDVLNMVQLGVGDSNRKTLFVRQAVSDHKGLLRNWKFYVILFVCIAVLIFFIAGFLYYMRRRKMANKDGFRRNSQINRIVSADESERHVSNLLLSSSGQYQFGEDEKRDIHIPFVTLESILVATDNFSEANKLGEGGFGPVYKGLFPGEEEIAIKRLSSGSTQGLEEFKNEVLLIAKLQHRNLVKLVGYCVEGDEKLLLYEYMPNKSLDTFIFDDKLCELLNWEIRFNIILGIARALIYLHRDSRLRIIHRDLKSSNVLLDEEMNPKVSDFGLAKIFGGKQIEASTNRVVGTYGYMSPEYALYGLFSEKSDVFSFGVVILEIISGRKNTRFSQSELAMSLPHYAWKLWKENNALDLMYPTLRESCNEIEFLRCVKVALLCVQDDPADRPIMSNAVSMLENDQVGSISSPQQPTFVLKSSVSYDGCTEQFSENVLTNTINEGR</sequence>
<dbReference type="SUPFAM" id="SSF51110">
    <property type="entry name" value="alpha-D-mannose-specific plant lectins"/>
    <property type="match status" value="1"/>
</dbReference>
<evidence type="ECO:0000256" key="4">
    <source>
        <dbReference type="ARBA" id="ARBA00022553"/>
    </source>
</evidence>
<evidence type="ECO:0000256" key="21">
    <source>
        <dbReference type="SAM" id="SignalP"/>
    </source>
</evidence>
<feature type="domain" description="Bulb-type lectin" evidence="23">
    <location>
        <begin position="28"/>
        <end position="150"/>
    </location>
</feature>
<evidence type="ECO:0000256" key="17">
    <source>
        <dbReference type="ARBA" id="ARBA00047899"/>
    </source>
</evidence>
<dbReference type="InterPro" id="IPR036426">
    <property type="entry name" value="Bulb-type_lectin_dom_sf"/>
</dbReference>
<dbReference type="AlphaFoldDB" id="A0A803QK34"/>
<keyword evidence="10 19" id="KW-0418">Kinase</keyword>
<dbReference type="CDD" id="cd00028">
    <property type="entry name" value="B_lectin"/>
    <property type="match status" value="1"/>
</dbReference>
<evidence type="ECO:0000256" key="5">
    <source>
        <dbReference type="ARBA" id="ARBA00022679"/>
    </source>
</evidence>
<keyword evidence="9 19" id="KW-0547">Nucleotide-binding</keyword>
<comment type="catalytic activity">
    <reaction evidence="18 19">
        <text>L-seryl-[protein] + ATP = O-phospho-L-seryl-[protein] + ADP + H(+)</text>
        <dbReference type="Rhea" id="RHEA:17989"/>
        <dbReference type="Rhea" id="RHEA-COMP:9863"/>
        <dbReference type="Rhea" id="RHEA-COMP:11604"/>
        <dbReference type="ChEBI" id="CHEBI:15378"/>
        <dbReference type="ChEBI" id="CHEBI:29999"/>
        <dbReference type="ChEBI" id="CHEBI:30616"/>
        <dbReference type="ChEBI" id="CHEBI:83421"/>
        <dbReference type="ChEBI" id="CHEBI:456216"/>
        <dbReference type="EC" id="2.7.11.1"/>
    </reaction>
</comment>
<evidence type="ECO:0000256" key="14">
    <source>
        <dbReference type="ARBA" id="ARBA00023157"/>
    </source>
</evidence>
<dbReference type="EnsemblPlants" id="evm.model.10.1544">
    <property type="protein sequence ID" value="cds.evm.model.10.1544"/>
    <property type="gene ID" value="evm.TU.10.1544"/>
</dbReference>
<dbReference type="PROSITE" id="PS50011">
    <property type="entry name" value="PROTEIN_KINASE_DOM"/>
    <property type="match status" value="1"/>
</dbReference>
<evidence type="ECO:0000256" key="9">
    <source>
        <dbReference type="ARBA" id="ARBA00022741"/>
    </source>
</evidence>
<dbReference type="InterPro" id="IPR011009">
    <property type="entry name" value="Kinase-like_dom_sf"/>
</dbReference>
<dbReference type="InterPro" id="IPR000719">
    <property type="entry name" value="Prot_kinase_dom"/>
</dbReference>
<dbReference type="FunFam" id="3.30.200.20:FF:000330">
    <property type="entry name" value="G-type lectin S-receptor-like serine/threonine-protein kinase At4g03230"/>
    <property type="match status" value="1"/>
</dbReference>
<feature type="chain" id="PRO_5031419819" description="Receptor-like serine/threonine-protein kinase" evidence="21">
    <location>
        <begin position="28"/>
        <end position="846"/>
    </location>
</feature>
<keyword evidence="5 19" id="KW-0808">Transferase</keyword>
<comment type="catalytic activity">
    <reaction evidence="17 19">
        <text>L-threonyl-[protein] + ATP = O-phospho-L-threonyl-[protein] + ADP + H(+)</text>
        <dbReference type="Rhea" id="RHEA:46608"/>
        <dbReference type="Rhea" id="RHEA-COMP:11060"/>
        <dbReference type="Rhea" id="RHEA-COMP:11605"/>
        <dbReference type="ChEBI" id="CHEBI:15378"/>
        <dbReference type="ChEBI" id="CHEBI:30013"/>
        <dbReference type="ChEBI" id="CHEBI:30616"/>
        <dbReference type="ChEBI" id="CHEBI:61977"/>
        <dbReference type="ChEBI" id="CHEBI:456216"/>
        <dbReference type="EC" id="2.7.11.1"/>
    </reaction>
</comment>
<dbReference type="EMBL" id="UZAU01000821">
    <property type="status" value="NOT_ANNOTATED_CDS"/>
    <property type="molecule type" value="Genomic_DNA"/>
</dbReference>
<dbReference type="SUPFAM" id="SSF56112">
    <property type="entry name" value="Protein kinase-like (PK-like)"/>
    <property type="match status" value="1"/>
</dbReference>
<feature type="transmembrane region" description="Helical" evidence="20">
    <location>
        <begin position="439"/>
        <end position="462"/>
    </location>
</feature>
<feature type="domain" description="Apple" evidence="24">
    <location>
        <begin position="342"/>
        <end position="428"/>
    </location>
</feature>
<dbReference type="SMART" id="SM00220">
    <property type="entry name" value="S_TKc"/>
    <property type="match status" value="1"/>
</dbReference>
<dbReference type="Gene3D" id="1.10.510.10">
    <property type="entry name" value="Transferase(Phosphotransferase) domain 1"/>
    <property type="match status" value="1"/>
</dbReference>
<keyword evidence="3 19" id="KW-0723">Serine/threonine-protein kinase</keyword>
<dbReference type="CDD" id="cd14066">
    <property type="entry name" value="STKc_IRAK"/>
    <property type="match status" value="1"/>
</dbReference>
<accession>A0A803QK34</accession>
<dbReference type="PROSITE" id="PS00108">
    <property type="entry name" value="PROTEIN_KINASE_ST"/>
    <property type="match status" value="1"/>
</dbReference>